<dbReference type="EMBL" id="FUKI01000124">
    <property type="protein sequence ID" value="SJM93823.1"/>
    <property type="molecule type" value="Genomic_DNA"/>
</dbReference>
<gene>
    <name evidence="1" type="ORF">CRENPOLYSF1_480022</name>
</gene>
<organism evidence="1 2">
    <name type="scientific">Crenothrix polyspora</name>
    <dbReference type="NCBI Taxonomy" id="360316"/>
    <lineage>
        <taxon>Bacteria</taxon>
        <taxon>Pseudomonadati</taxon>
        <taxon>Pseudomonadota</taxon>
        <taxon>Gammaproteobacteria</taxon>
        <taxon>Methylococcales</taxon>
        <taxon>Crenotrichaceae</taxon>
        <taxon>Crenothrix</taxon>
    </lineage>
</organism>
<dbReference type="Proteomes" id="UP000195667">
    <property type="component" value="Unassembled WGS sequence"/>
</dbReference>
<keyword evidence="2" id="KW-1185">Reference proteome</keyword>
<accession>A0A1R4HC90</accession>
<dbReference type="AlphaFoldDB" id="A0A1R4HC90"/>
<name>A0A1R4HC90_9GAMM</name>
<proteinExistence type="predicted"/>
<reference evidence="2" key="1">
    <citation type="submission" date="2017-02" db="EMBL/GenBank/DDBJ databases">
        <authorList>
            <person name="Daims H."/>
        </authorList>
    </citation>
    <scope>NUCLEOTIDE SEQUENCE [LARGE SCALE GENOMIC DNA]</scope>
</reference>
<sequence length="81" mass="9279">MTQIIVIVGGIAPELLLADSKSQTISLSPTITIVNKRDFHNFCTVYTARILQKIVNKWRFMSLTPQAYKPTHYSIWHCLCL</sequence>
<evidence type="ECO:0000313" key="1">
    <source>
        <dbReference type="EMBL" id="SJM93823.1"/>
    </source>
</evidence>
<protein>
    <submittedName>
        <fullName evidence="1">Uncharacterized protein</fullName>
    </submittedName>
</protein>
<evidence type="ECO:0000313" key="2">
    <source>
        <dbReference type="Proteomes" id="UP000195667"/>
    </source>
</evidence>